<organism evidence="1">
    <name type="scientific">Peromfec virus RodF8_37</name>
    <dbReference type="NCBI Taxonomy" id="2929372"/>
    <lineage>
        <taxon>Viruses</taxon>
        <taxon>Monodnaviria</taxon>
        <taxon>Sangervirae</taxon>
        <taxon>Phixviricota</taxon>
        <taxon>Malgrandaviricetes</taxon>
        <taxon>Petitvirales</taxon>
        <taxon>Microviridae</taxon>
    </lineage>
</organism>
<reference evidence="1" key="1">
    <citation type="submission" date="2022-02" db="EMBL/GenBank/DDBJ databases">
        <title>Towards deciphering the DNA virus diversity associated with rodent species in the families Cricetidae and Heteromyidae.</title>
        <authorList>
            <person name="Lund M."/>
            <person name="Larsen B.B."/>
            <person name="Gryseels S."/>
            <person name="Kraberger S."/>
            <person name="Rowsey D.M."/>
            <person name="Steger L."/>
            <person name="Yule K.M."/>
            <person name="Upham N.S."/>
            <person name="Worobey M."/>
            <person name="Van Doorslaer K."/>
            <person name="Varsani A."/>
        </authorList>
    </citation>
    <scope>NUCLEOTIDE SEQUENCE</scope>
    <source>
        <strain evidence="1">NeonRodF8_37</strain>
    </source>
</reference>
<sequence>MSKIIANTHDCKHYEYECEIFHEDFSRCLGDLHKRVVNDLTFDNSFVFYFIYYEDSDNHNKHSLLGYYYCSAFFGVVEASTKFAFTFASFKYREHKGLGV</sequence>
<protein>
    <submittedName>
        <fullName evidence="1">Uncharacterized protein</fullName>
    </submittedName>
</protein>
<proteinExistence type="predicted"/>
<name>A0A976N334_9VIRU</name>
<accession>A0A976N334</accession>
<evidence type="ECO:0000313" key="1">
    <source>
        <dbReference type="EMBL" id="UPW41628.1"/>
    </source>
</evidence>
<dbReference type="EMBL" id="OM869639">
    <property type="protein sequence ID" value="UPW41628.1"/>
    <property type="molecule type" value="Genomic_DNA"/>
</dbReference>